<evidence type="ECO:0000256" key="1">
    <source>
        <dbReference type="SAM" id="MobiDB-lite"/>
    </source>
</evidence>
<name>A0A813IE38_POLGL</name>
<evidence type="ECO:0000313" key="3">
    <source>
        <dbReference type="Proteomes" id="UP000626109"/>
    </source>
</evidence>
<gene>
    <name evidence="2" type="ORF">PGLA2088_LOCUS7505</name>
</gene>
<dbReference type="AlphaFoldDB" id="A0A813IE38"/>
<dbReference type="EMBL" id="CAJNNW010007798">
    <property type="protein sequence ID" value="CAE8649530.1"/>
    <property type="molecule type" value="Genomic_DNA"/>
</dbReference>
<evidence type="ECO:0000313" key="2">
    <source>
        <dbReference type="EMBL" id="CAE8649530.1"/>
    </source>
</evidence>
<dbReference type="Proteomes" id="UP000626109">
    <property type="component" value="Unassembled WGS sequence"/>
</dbReference>
<reference evidence="2" key="1">
    <citation type="submission" date="2021-02" db="EMBL/GenBank/DDBJ databases">
        <authorList>
            <person name="Dougan E. K."/>
            <person name="Rhodes N."/>
            <person name="Thang M."/>
            <person name="Chan C."/>
        </authorList>
    </citation>
    <scope>NUCLEOTIDE SEQUENCE</scope>
</reference>
<feature type="region of interest" description="Disordered" evidence="1">
    <location>
        <begin position="1"/>
        <end position="29"/>
    </location>
</feature>
<comment type="caution">
    <text evidence="2">The sequence shown here is derived from an EMBL/GenBank/DDBJ whole genome shotgun (WGS) entry which is preliminary data.</text>
</comment>
<accession>A0A813IE38</accession>
<proteinExistence type="predicted"/>
<organism evidence="2 3">
    <name type="scientific">Polarella glacialis</name>
    <name type="common">Dinoflagellate</name>
    <dbReference type="NCBI Taxonomy" id="89957"/>
    <lineage>
        <taxon>Eukaryota</taxon>
        <taxon>Sar</taxon>
        <taxon>Alveolata</taxon>
        <taxon>Dinophyceae</taxon>
        <taxon>Suessiales</taxon>
        <taxon>Suessiaceae</taxon>
        <taxon>Polarella</taxon>
    </lineage>
</organism>
<feature type="non-terminal residue" evidence="2">
    <location>
        <position position="204"/>
    </location>
</feature>
<protein>
    <submittedName>
        <fullName evidence="2">Uncharacterized protein</fullName>
    </submittedName>
</protein>
<sequence>MAGHGLTASGSTGSIRPEFPPSAQPGGPWVDRNFSKKSLGLADSGRKVVAQPPQQEAARVAWLARRKATLHGQLGTGNKISSVIQFPNSTRDPDNQCSRYKNHLSAEDRRILRLRLKGHLKGKYAYPDSLYLVEKVLLTRFAACGELCNAFYCNEDFCNSLLDQAANVIVGGGYKDAPGHMKFKMTSNLWDDSFMNKTTNASVE</sequence>